<dbReference type="GO" id="GO:0016773">
    <property type="term" value="F:phosphotransferase activity, alcohol group as acceptor"/>
    <property type="evidence" value="ECO:0007669"/>
    <property type="project" value="InterPro"/>
</dbReference>
<dbReference type="Proteomes" id="UP000317043">
    <property type="component" value="Unassembled WGS sequence"/>
</dbReference>
<protein>
    <submittedName>
        <fullName evidence="1">Streptomycin 6-kinase</fullName>
    </submittedName>
</protein>
<reference evidence="1 2" key="1">
    <citation type="submission" date="2019-06" db="EMBL/GenBank/DDBJ databases">
        <title>Sequencing the genomes of 1000 actinobacteria strains.</title>
        <authorList>
            <person name="Klenk H.-P."/>
        </authorList>
    </citation>
    <scope>NUCLEOTIDE SEQUENCE [LARGE SCALE GENOMIC DNA]</scope>
    <source>
        <strain evidence="1 2">DSM 45928</strain>
    </source>
</reference>
<dbReference type="Gene3D" id="3.90.1200.10">
    <property type="match status" value="1"/>
</dbReference>
<dbReference type="InParanoid" id="A0A543APT1"/>
<dbReference type="Pfam" id="PF04655">
    <property type="entry name" value="APH_6_hur"/>
    <property type="match status" value="1"/>
</dbReference>
<keyword evidence="1" id="KW-0418">Kinase</keyword>
<evidence type="ECO:0000313" key="2">
    <source>
        <dbReference type="Proteomes" id="UP000317043"/>
    </source>
</evidence>
<keyword evidence="1" id="KW-0808">Transferase</keyword>
<gene>
    <name evidence="1" type="ORF">FB566_0074</name>
</gene>
<dbReference type="EMBL" id="VFOW01000001">
    <property type="protein sequence ID" value="TQL74588.1"/>
    <property type="molecule type" value="Genomic_DNA"/>
</dbReference>
<dbReference type="AlphaFoldDB" id="A0A543APT1"/>
<dbReference type="InterPro" id="IPR011009">
    <property type="entry name" value="Kinase-like_dom_sf"/>
</dbReference>
<evidence type="ECO:0000313" key="1">
    <source>
        <dbReference type="EMBL" id="TQL74588.1"/>
    </source>
</evidence>
<keyword evidence="2" id="KW-1185">Reference proteome</keyword>
<dbReference type="InterPro" id="IPR006748">
    <property type="entry name" value="NH2Glyco/OHUrea_AB-resist_kin"/>
</dbReference>
<sequence length="343" mass="36967">MNLLGGGGARQSRCRKRSPQPATAVFAGVAARCRMGVVIEVAPIVHARLAELGQRGAEWLAELPDVVAGLERRWSMTVDEVLPGGSTALVARVRISDDRDGVVKLAIPDSGASEEAQVLMRAHGRGYVKLLDHDPDSGALLLEPLGPSLDCLGSSPEFQIERLCATLRQAWRVPPETTPSAVDLKATALAEYVEQMWERLEQPCSERVVAQALGCARRRVADHVPARCVLVHGDPHSANALQVPVSRAGGESGFVFVDPDGFVADPTYDLGVVLRDWCEELTNGRPVALAEDYCGRLADQTGLDETAIWEWGFLERVSTGLCLLQYGAHGDGRAFLDTAEMLA</sequence>
<proteinExistence type="predicted"/>
<dbReference type="SUPFAM" id="SSF56112">
    <property type="entry name" value="Protein kinase-like (PK-like)"/>
    <property type="match status" value="1"/>
</dbReference>
<comment type="caution">
    <text evidence="1">The sequence shown here is derived from an EMBL/GenBank/DDBJ whole genome shotgun (WGS) entry which is preliminary data.</text>
</comment>
<accession>A0A543APT1</accession>
<dbReference type="GO" id="GO:0016301">
    <property type="term" value="F:kinase activity"/>
    <property type="evidence" value="ECO:0007669"/>
    <property type="project" value="UniProtKB-KW"/>
</dbReference>
<name>A0A543APT1_9ACTN</name>
<dbReference type="GO" id="GO:0019748">
    <property type="term" value="P:secondary metabolic process"/>
    <property type="evidence" value="ECO:0007669"/>
    <property type="project" value="InterPro"/>
</dbReference>
<organism evidence="1 2">
    <name type="scientific">Stackebrandtia endophytica</name>
    <dbReference type="NCBI Taxonomy" id="1496996"/>
    <lineage>
        <taxon>Bacteria</taxon>
        <taxon>Bacillati</taxon>
        <taxon>Actinomycetota</taxon>
        <taxon>Actinomycetes</taxon>
        <taxon>Glycomycetales</taxon>
        <taxon>Glycomycetaceae</taxon>
        <taxon>Stackebrandtia</taxon>
    </lineage>
</organism>